<keyword evidence="1" id="KW-0812">Transmembrane</keyword>
<keyword evidence="1" id="KW-0472">Membrane</keyword>
<feature type="transmembrane region" description="Helical" evidence="1">
    <location>
        <begin position="74"/>
        <end position="96"/>
    </location>
</feature>
<evidence type="ECO:0000313" key="4">
    <source>
        <dbReference type="Proteomes" id="UP001066276"/>
    </source>
</evidence>
<feature type="domain" description="Fibrous sheath-interacting protein 2 C-terminal" evidence="2">
    <location>
        <begin position="140"/>
        <end position="333"/>
    </location>
</feature>
<dbReference type="GO" id="GO:0005739">
    <property type="term" value="C:mitochondrion"/>
    <property type="evidence" value="ECO:0007669"/>
    <property type="project" value="TreeGrafter"/>
</dbReference>
<dbReference type="PANTHER" id="PTHR21856:SF7">
    <property type="entry name" value="FIBROUS SHEATH-INTERACTING PROTEIN 2"/>
    <property type="match status" value="1"/>
</dbReference>
<dbReference type="InterPro" id="IPR031554">
    <property type="entry name" value="FSIP2_C"/>
</dbReference>
<name>A0AAV7VUG9_PLEWA</name>
<organism evidence="3 4">
    <name type="scientific">Pleurodeles waltl</name>
    <name type="common">Iberian ribbed newt</name>
    <dbReference type="NCBI Taxonomy" id="8319"/>
    <lineage>
        <taxon>Eukaryota</taxon>
        <taxon>Metazoa</taxon>
        <taxon>Chordata</taxon>
        <taxon>Craniata</taxon>
        <taxon>Vertebrata</taxon>
        <taxon>Euteleostomi</taxon>
        <taxon>Amphibia</taxon>
        <taxon>Batrachia</taxon>
        <taxon>Caudata</taxon>
        <taxon>Salamandroidea</taxon>
        <taxon>Salamandridae</taxon>
        <taxon>Pleurodelinae</taxon>
        <taxon>Pleurodeles</taxon>
    </lineage>
</organism>
<evidence type="ECO:0000259" key="2">
    <source>
        <dbReference type="Pfam" id="PF15783"/>
    </source>
</evidence>
<dbReference type="EMBL" id="JANPWB010000003">
    <property type="protein sequence ID" value="KAJ1203655.1"/>
    <property type="molecule type" value="Genomic_DNA"/>
</dbReference>
<keyword evidence="1" id="KW-1133">Transmembrane helix</keyword>
<keyword evidence="4" id="KW-1185">Reference proteome</keyword>
<gene>
    <name evidence="3" type="ORF">NDU88_007439</name>
</gene>
<evidence type="ECO:0000256" key="1">
    <source>
        <dbReference type="SAM" id="Phobius"/>
    </source>
</evidence>
<sequence>MFSQFINLGDEPFVKKLINFVVVEMSVSKLEKYISEATENFTSVIPDCDSIEKKKLKDFSKSSAWSQQDTLQTINLLLFIIFPSFYASIMLSEIQYRFKKLSSMKLAKQFLLKVMHCFSNEIWNANNSNLNQFLHVQVDVEQVVESVYNNILQEYETVQAMQAALATSNAAVIDRLAKEMTCHLQVILLGEVLPESDTSPSTSVENIVDEVLGNVFVHSNYHTLSMRNKEQSTSDVYSASFLEDIIAELLTHIILASNIMDDINERKSEFELMELAVELVNLLLGELKDSDVKVVSVSKEALDHLQQNMKHVNKVVNSVYCDILKDCRSYRRVRNQRGSYRHSFSGLKRSVATQRYHAAKEGGASVPRVWCELGVLGSSLRSVRVAACAPITISRTYCFSGSPQSAVSAVPASSAFQFRSTRCFTAQARDVVGRHEHPSGPARVTRLGQLLRVRARYRRRSAGSATRRGWFSPP</sequence>
<dbReference type="Pfam" id="PF15783">
    <property type="entry name" value="FSIP2"/>
    <property type="match status" value="1"/>
</dbReference>
<protein>
    <recommendedName>
        <fullName evidence="2">Fibrous sheath-interacting protein 2 C-terminal domain-containing protein</fullName>
    </recommendedName>
</protein>
<comment type="caution">
    <text evidence="3">The sequence shown here is derived from an EMBL/GenBank/DDBJ whole genome shotgun (WGS) entry which is preliminary data.</text>
</comment>
<dbReference type="AlphaFoldDB" id="A0AAV7VUG9"/>
<reference evidence="3" key="1">
    <citation type="journal article" date="2022" name="bioRxiv">
        <title>Sequencing and chromosome-scale assembly of the giantPleurodeles waltlgenome.</title>
        <authorList>
            <person name="Brown T."/>
            <person name="Elewa A."/>
            <person name="Iarovenko S."/>
            <person name="Subramanian E."/>
            <person name="Araus A.J."/>
            <person name="Petzold A."/>
            <person name="Susuki M."/>
            <person name="Suzuki K.-i.T."/>
            <person name="Hayashi T."/>
            <person name="Toyoda A."/>
            <person name="Oliveira C."/>
            <person name="Osipova E."/>
            <person name="Leigh N.D."/>
            <person name="Simon A."/>
            <person name="Yun M.H."/>
        </authorList>
    </citation>
    <scope>NUCLEOTIDE SEQUENCE</scope>
    <source>
        <strain evidence="3">20211129_DDA</strain>
        <tissue evidence="3">Liver</tissue>
    </source>
</reference>
<accession>A0AAV7VUG9</accession>
<dbReference type="Proteomes" id="UP001066276">
    <property type="component" value="Chromosome 2_1"/>
</dbReference>
<proteinExistence type="predicted"/>
<dbReference type="PANTHER" id="PTHR21856">
    <property type="entry name" value="FIBROUS SHEATH-INTERACTING PROTEIN 2"/>
    <property type="match status" value="1"/>
</dbReference>
<evidence type="ECO:0000313" key="3">
    <source>
        <dbReference type="EMBL" id="KAJ1203655.1"/>
    </source>
</evidence>
<dbReference type="InterPro" id="IPR038891">
    <property type="entry name" value="FSIP2"/>
</dbReference>